<dbReference type="GO" id="GO:0000307">
    <property type="term" value="C:cyclin-dependent protein kinase holoenzyme complex"/>
    <property type="evidence" value="ECO:0007669"/>
    <property type="project" value="TreeGrafter"/>
</dbReference>
<feature type="compositionally biased region" description="Low complexity" evidence="1">
    <location>
        <begin position="438"/>
        <end position="447"/>
    </location>
</feature>
<gene>
    <name evidence="2" type="primary">Mo03611</name>
    <name evidence="2" type="ORF">E5Q_03611</name>
</gene>
<evidence type="ECO:0000313" key="2">
    <source>
        <dbReference type="EMBL" id="GAA96937.1"/>
    </source>
</evidence>
<dbReference type="HOGENOM" id="CLU_588037_0_0_1"/>
<organism evidence="2 3">
    <name type="scientific">Mixia osmundae (strain CBS 9802 / IAM 14324 / JCM 22182 / KY 12970)</name>
    <dbReference type="NCBI Taxonomy" id="764103"/>
    <lineage>
        <taxon>Eukaryota</taxon>
        <taxon>Fungi</taxon>
        <taxon>Dikarya</taxon>
        <taxon>Basidiomycota</taxon>
        <taxon>Pucciniomycotina</taxon>
        <taxon>Mixiomycetes</taxon>
        <taxon>Mixiales</taxon>
        <taxon>Mixiaceae</taxon>
        <taxon>Mixia</taxon>
    </lineage>
</organism>
<accession>G7E277</accession>
<keyword evidence="3" id="KW-1185">Reference proteome</keyword>
<dbReference type="AlphaFoldDB" id="G7E277"/>
<reference evidence="2 3" key="2">
    <citation type="journal article" date="2012" name="Open Biol.">
        <title>Characteristics of nucleosomes and linker DNA regions on the genome of the basidiomycete Mixia osmundae revealed by mono- and dinucleosome mapping.</title>
        <authorList>
            <person name="Nishida H."/>
            <person name="Kondo S."/>
            <person name="Matsumoto T."/>
            <person name="Suzuki Y."/>
            <person name="Yoshikawa H."/>
            <person name="Taylor T.D."/>
            <person name="Sugiyama J."/>
        </authorList>
    </citation>
    <scope>NUCLEOTIDE SEQUENCE [LARGE SCALE GENOMIC DNA]</scope>
    <source>
        <strain evidence="3">CBS 9802 / IAM 14324 / JCM 22182 / KY 12970</strain>
    </source>
</reference>
<feature type="compositionally biased region" description="Polar residues" evidence="1">
    <location>
        <begin position="322"/>
        <end position="331"/>
    </location>
</feature>
<dbReference type="InParanoid" id="G7E277"/>
<feature type="compositionally biased region" description="Low complexity" evidence="1">
    <location>
        <begin position="179"/>
        <end position="193"/>
    </location>
</feature>
<dbReference type="InterPro" id="IPR013922">
    <property type="entry name" value="Cyclin_PHO80-like"/>
</dbReference>
<dbReference type="Pfam" id="PF08613">
    <property type="entry name" value="Cyclin"/>
    <property type="match status" value="2"/>
</dbReference>
<feature type="region of interest" description="Disordered" evidence="1">
    <location>
        <begin position="179"/>
        <end position="212"/>
    </location>
</feature>
<dbReference type="PANTHER" id="PTHR15615">
    <property type="match status" value="1"/>
</dbReference>
<dbReference type="STRING" id="764103.G7E277"/>
<dbReference type="Proteomes" id="UP000009131">
    <property type="component" value="Unassembled WGS sequence"/>
</dbReference>
<dbReference type="GO" id="GO:0005634">
    <property type="term" value="C:nucleus"/>
    <property type="evidence" value="ECO:0007669"/>
    <property type="project" value="TreeGrafter"/>
</dbReference>
<evidence type="ECO:0000256" key="1">
    <source>
        <dbReference type="SAM" id="MobiDB-lite"/>
    </source>
</evidence>
<dbReference type="GO" id="GO:0016538">
    <property type="term" value="F:cyclin-dependent protein serine/threonine kinase regulator activity"/>
    <property type="evidence" value="ECO:0007669"/>
    <property type="project" value="TreeGrafter"/>
</dbReference>
<feature type="region of interest" description="Disordered" evidence="1">
    <location>
        <begin position="394"/>
        <end position="465"/>
    </location>
</feature>
<name>G7E277_MIXOS</name>
<dbReference type="Gene3D" id="1.10.472.10">
    <property type="entry name" value="Cyclin-like"/>
    <property type="match status" value="2"/>
</dbReference>
<dbReference type="OrthoDB" id="1060854at2759"/>
<feature type="region of interest" description="Disordered" evidence="1">
    <location>
        <begin position="296"/>
        <end position="338"/>
    </location>
</feature>
<dbReference type="RefSeq" id="XP_014565381.1">
    <property type="nucleotide sequence ID" value="XM_014709895.1"/>
</dbReference>
<reference evidence="2 3" key="1">
    <citation type="journal article" date="2011" name="J. Gen. Appl. Microbiol.">
        <title>Draft genome sequencing of the enigmatic basidiomycete Mixia osmundae.</title>
        <authorList>
            <person name="Nishida H."/>
            <person name="Nagatsuka Y."/>
            <person name="Sugiyama J."/>
        </authorList>
    </citation>
    <scope>NUCLEOTIDE SEQUENCE [LARGE SCALE GENOMIC DNA]</scope>
    <source>
        <strain evidence="3">CBS 9802 / IAM 14324 / JCM 22182 / KY 12970</strain>
    </source>
</reference>
<dbReference type="EMBL" id="BABT02000110">
    <property type="protein sequence ID" value="GAA96937.1"/>
    <property type="molecule type" value="Genomic_DNA"/>
</dbReference>
<protein>
    <submittedName>
        <fullName evidence="2">Uncharacterized protein</fullName>
    </submittedName>
</protein>
<dbReference type="GO" id="GO:0019901">
    <property type="term" value="F:protein kinase binding"/>
    <property type="evidence" value="ECO:0007669"/>
    <property type="project" value="InterPro"/>
</dbReference>
<sequence>MLRRKSNTAFKPAGEAKKCKTFNSVKTDGTTSSALCALYEQHTFDAILESTADLITRLASEATTKGPITRFHAKQPPEVGLRAYLTRLVQYTPYSHDAILLLLLYIYRLPKAADPTDTVSPLSSKSFDEPTDLTAPYLRTGILQPHEIALRRQDAASSSSSSLSSLASLDSVASLPSLASTSSSSASSITGSSFDLTRPSDRKSRFRLRKREQAPPVSMNTFTMHRLVLATLLVASKFISDSHITQTRAAKVGGLTPMELRALEIDVLFELDCRLTWTKDEMDDIARLLCRTMAKASAPETDNPTVRRKSQVERPPPRSALVRTQSGTTPSLAPRRSVAIITPSSDSEDASSLSGESSQSDAIATALCQTLNASPRRRSPKHAEVSFWAMREHDEHAQGETASGSEEEEGASSPGAHSFRSSRTTTKYDSMTPRMRALSTTSSPRLLSDSDDDRGQADSPPRGSP</sequence>
<comment type="caution">
    <text evidence="2">The sequence shown here is derived from an EMBL/GenBank/DDBJ whole genome shotgun (WGS) entry which is preliminary data.</text>
</comment>
<proteinExistence type="predicted"/>
<evidence type="ECO:0000313" key="3">
    <source>
        <dbReference type="Proteomes" id="UP000009131"/>
    </source>
</evidence>
<dbReference type="PANTHER" id="PTHR15615:SF108">
    <property type="entry name" value="PROTEIN CNPPD1"/>
    <property type="match status" value="1"/>
</dbReference>
<dbReference type="eggNOG" id="KOG1674">
    <property type="taxonomic scope" value="Eukaryota"/>
</dbReference>
<feature type="compositionally biased region" description="Polar residues" evidence="1">
    <location>
        <begin position="419"/>
        <end position="429"/>
    </location>
</feature>